<comment type="caution">
    <text evidence="12">Lacks conserved residue(s) required for the propagation of feature annotation.</text>
</comment>
<dbReference type="PRINTS" id="PR00981">
    <property type="entry name" value="TRNASYNTHSER"/>
</dbReference>
<dbReference type="AlphaFoldDB" id="A0A8J3CN65"/>
<comment type="catalytic activity">
    <reaction evidence="11 12">
        <text>tRNA(Ser) + L-serine + ATP = L-seryl-tRNA(Ser) + AMP + diphosphate + H(+)</text>
        <dbReference type="Rhea" id="RHEA:12292"/>
        <dbReference type="Rhea" id="RHEA-COMP:9669"/>
        <dbReference type="Rhea" id="RHEA-COMP:9703"/>
        <dbReference type="ChEBI" id="CHEBI:15378"/>
        <dbReference type="ChEBI" id="CHEBI:30616"/>
        <dbReference type="ChEBI" id="CHEBI:33019"/>
        <dbReference type="ChEBI" id="CHEBI:33384"/>
        <dbReference type="ChEBI" id="CHEBI:78442"/>
        <dbReference type="ChEBI" id="CHEBI:78533"/>
        <dbReference type="ChEBI" id="CHEBI:456215"/>
        <dbReference type="EC" id="6.1.1.11"/>
    </reaction>
</comment>
<evidence type="ECO:0000313" key="18">
    <source>
        <dbReference type="Proteomes" id="UP000614287"/>
    </source>
</evidence>
<keyword evidence="6 12" id="KW-0547">Nucleotide-binding</keyword>
<feature type="binding site" evidence="12 14">
    <location>
        <begin position="354"/>
        <end position="357"/>
    </location>
    <ligand>
        <name>ATP</name>
        <dbReference type="ChEBI" id="CHEBI:30616"/>
    </ligand>
</feature>
<comment type="caution">
    <text evidence="17">The sequence shown here is derived from an EMBL/GenBank/DDBJ whole genome shotgun (WGS) entry which is preliminary data.</text>
</comment>
<organism evidence="17 18">
    <name type="scientific">Formosimonas limnophila</name>
    <dbReference type="NCBI Taxonomy" id="1384487"/>
    <lineage>
        <taxon>Bacteria</taxon>
        <taxon>Pseudomonadati</taxon>
        <taxon>Pseudomonadota</taxon>
        <taxon>Betaproteobacteria</taxon>
        <taxon>Burkholderiales</taxon>
        <taxon>Burkholderiaceae</taxon>
        <taxon>Formosimonas</taxon>
    </lineage>
</organism>
<evidence type="ECO:0000256" key="6">
    <source>
        <dbReference type="ARBA" id="ARBA00022741"/>
    </source>
</evidence>
<dbReference type="InterPro" id="IPR010978">
    <property type="entry name" value="tRNA-bd_arm"/>
</dbReference>
<gene>
    <name evidence="12 17" type="primary">serS</name>
    <name evidence="17" type="ORF">GCM10009007_14180</name>
</gene>
<comment type="catalytic activity">
    <reaction evidence="10 12">
        <text>tRNA(Sec) + L-serine + ATP = L-seryl-tRNA(Sec) + AMP + diphosphate + H(+)</text>
        <dbReference type="Rhea" id="RHEA:42580"/>
        <dbReference type="Rhea" id="RHEA-COMP:9742"/>
        <dbReference type="Rhea" id="RHEA-COMP:10128"/>
        <dbReference type="ChEBI" id="CHEBI:15378"/>
        <dbReference type="ChEBI" id="CHEBI:30616"/>
        <dbReference type="ChEBI" id="CHEBI:33019"/>
        <dbReference type="ChEBI" id="CHEBI:33384"/>
        <dbReference type="ChEBI" id="CHEBI:78442"/>
        <dbReference type="ChEBI" id="CHEBI:78533"/>
        <dbReference type="ChEBI" id="CHEBI:456215"/>
        <dbReference type="EC" id="6.1.1.11"/>
    </reaction>
</comment>
<dbReference type="GO" id="GO:0005524">
    <property type="term" value="F:ATP binding"/>
    <property type="evidence" value="ECO:0007669"/>
    <property type="project" value="UniProtKB-UniRule"/>
</dbReference>
<dbReference type="InterPro" id="IPR045864">
    <property type="entry name" value="aa-tRNA-synth_II/BPL/LPL"/>
</dbReference>
<dbReference type="InterPro" id="IPR042103">
    <property type="entry name" value="SerRS_1_N_sf"/>
</dbReference>
<evidence type="ECO:0000256" key="8">
    <source>
        <dbReference type="ARBA" id="ARBA00022917"/>
    </source>
</evidence>
<evidence type="ECO:0000256" key="4">
    <source>
        <dbReference type="ARBA" id="ARBA00022490"/>
    </source>
</evidence>
<comment type="similarity">
    <text evidence="3 12">Belongs to the class-II aminoacyl-tRNA synthetase family. Type-1 seryl-tRNA synthetase subfamily.</text>
</comment>
<dbReference type="PROSITE" id="PS50862">
    <property type="entry name" value="AA_TRNA_LIGASE_II"/>
    <property type="match status" value="1"/>
</dbReference>
<evidence type="ECO:0000313" key="17">
    <source>
        <dbReference type="EMBL" id="GHA74378.1"/>
    </source>
</evidence>
<reference evidence="17" key="1">
    <citation type="journal article" date="2014" name="Int. J. Syst. Evol. Microbiol.">
        <title>Complete genome sequence of Corynebacterium casei LMG S-19264T (=DSM 44701T), isolated from a smear-ripened cheese.</title>
        <authorList>
            <consortium name="US DOE Joint Genome Institute (JGI-PGF)"/>
            <person name="Walter F."/>
            <person name="Albersmeier A."/>
            <person name="Kalinowski J."/>
            <person name="Ruckert C."/>
        </authorList>
    </citation>
    <scope>NUCLEOTIDE SEQUENCE</scope>
    <source>
        <strain evidence="17">KCTC 32501</strain>
    </source>
</reference>
<keyword evidence="4 12" id="KW-0963">Cytoplasm</keyword>
<keyword evidence="15" id="KW-0175">Coiled coil</keyword>
<feature type="domain" description="Aminoacyl-transfer RNA synthetases class-II family profile" evidence="16">
    <location>
        <begin position="171"/>
        <end position="414"/>
    </location>
</feature>
<dbReference type="SUPFAM" id="SSF55681">
    <property type="entry name" value="Class II aaRS and biotin synthetases"/>
    <property type="match status" value="1"/>
</dbReference>
<keyword evidence="9 12" id="KW-0030">Aminoacyl-tRNA synthetase</keyword>
<evidence type="ECO:0000256" key="11">
    <source>
        <dbReference type="ARBA" id="ARBA00048823"/>
    </source>
</evidence>
<feature type="binding site" evidence="13">
    <location>
        <position position="387"/>
    </location>
    <ligand>
        <name>L-serine</name>
        <dbReference type="ChEBI" id="CHEBI:33384"/>
    </ligand>
</feature>
<dbReference type="CDD" id="cd00770">
    <property type="entry name" value="SerRS_core"/>
    <property type="match status" value="1"/>
</dbReference>
<name>A0A8J3CN65_9BURK</name>
<keyword evidence="5 12" id="KW-0436">Ligase</keyword>
<accession>A0A8J3CN65</accession>
<reference evidence="17" key="2">
    <citation type="submission" date="2020-09" db="EMBL/GenBank/DDBJ databases">
        <authorList>
            <person name="Sun Q."/>
            <person name="Kim S."/>
        </authorList>
    </citation>
    <scope>NUCLEOTIDE SEQUENCE</scope>
    <source>
        <strain evidence="17">KCTC 32501</strain>
    </source>
</reference>
<evidence type="ECO:0000256" key="2">
    <source>
        <dbReference type="ARBA" id="ARBA00005045"/>
    </source>
</evidence>
<dbReference type="PANTHER" id="PTHR43697">
    <property type="entry name" value="SERYL-TRNA SYNTHETASE"/>
    <property type="match status" value="1"/>
</dbReference>
<keyword evidence="7 12" id="KW-0067">ATP-binding</keyword>
<evidence type="ECO:0000256" key="7">
    <source>
        <dbReference type="ARBA" id="ARBA00022840"/>
    </source>
</evidence>
<feature type="binding site" evidence="13">
    <location>
        <position position="267"/>
    </location>
    <ligand>
        <name>L-serine</name>
        <dbReference type="ChEBI" id="CHEBI:33384"/>
    </ligand>
</feature>
<dbReference type="InterPro" id="IPR002317">
    <property type="entry name" value="Ser-tRNA-ligase_type_1"/>
</dbReference>
<evidence type="ECO:0000259" key="16">
    <source>
        <dbReference type="PROSITE" id="PS50862"/>
    </source>
</evidence>
<dbReference type="GO" id="GO:0016260">
    <property type="term" value="P:selenocysteine biosynthetic process"/>
    <property type="evidence" value="ECO:0007669"/>
    <property type="project" value="UniProtKB-UniRule"/>
</dbReference>
<dbReference type="Gene3D" id="1.10.287.40">
    <property type="entry name" value="Serine-tRNA synthetase, tRNA binding domain"/>
    <property type="match status" value="1"/>
</dbReference>
<evidence type="ECO:0000256" key="9">
    <source>
        <dbReference type="ARBA" id="ARBA00023146"/>
    </source>
</evidence>
<comment type="subcellular location">
    <subcellularLocation>
        <location evidence="1 12">Cytoplasm</location>
    </subcellularLocation>
</comment>
<dbReference type="RefSeq" id="WP_189493255.1">
    <property type="nucleotide sequence ID" value="NZ_BMZG01000007.1"/>
</dbReference>
<feature type="coiled-coil region" evidence="15">
    <location>
        <begin position="30"/>
        <end position="57"/>
    </location>
</feature>
<dbReference type="GO" id="GO:0005737">
    <property type="term" value="C:cytoplasm"/>
    <property type="evidence" value="ECO:0007669"/>
    <property type="project" value="UniProtKB-SubCell"/>
</dbReference>
<dbReference type="GO" id="GO:0006434">
    <property type="term" value="P:seryl-tRNA aminoacylation"/>
    <property type="evidence" value="ECO:0007669"/>
    <property type="project" value="UniProtKB-UniRule"/>
</dbReference>
<dbReference type="GO" id="GO:0004828">
    <property type="term" value="F:serine-tRNA ligase activity"/>
    <property type="evidence" value="ECO:0007669"/>
    <property type="project" value="UniProtKB-UniRule"/>
</dbReference>
<dbReference type="PANTHER" id="PTHR43697:SF1">
    <property type="entry name" value="SERINE--TRNA LIGASE"/>
    <property type="match status" value="1"/>
</dbReference>
<feature type="binding site" evidence="13">
    <location>
        <position position="236"/>
    </location>
    <ligand>
        <name>L-serine</name>
        <dbReference type="ChEBI" id="CHEBI:33384"/>
    </ligand>
</feature>
<dbReference type="SUPFAM" id="SSF46589">
    <property type="entry name" value="tRNA-binding arm"/>
    <property type="match status" value="1"/>
</dbReference>
<feature type="binding site" evidence="12">
    <location>
        <position position="389"/>
    </location>
    <ligand>
        <name>L-serine</name>
        <dbReference type="ChEBI" id="CHEBI:33384"/>
    </ligand>
</feature>
<proteinExistence type="inferred from homology"/>
<dbReference type="Pfam" id="PF02403">
    <property type="entry name" value="Seryl_tRNA_N"/>
    <property type="match status" value="1"/>
</dbReference>
<dbReference type="Proteomes" id="UP000614287">
    <property type="component" value="Unassembled WGS sequence"/>
</dbReference>
<feature type="binding site" evidence="12 13">
    <location>
        <position position="290"/>
    </location>
    <ligand>
        <name>L-serine</name>
        <dbReference type="ChEBI" id="CHEBI:33384"/>
    </ligand>
</feature>
<keyword evidence="18" id="KW-1185">Reference proteome</keyword>
<protein>
    <recommendedName>
        <fullName evidence="12">Serine--tRNA ligase</fullName>
        <ecNumber evidence="12">6.1.1.11</ecNumber>
    </recommendedName>
    <alternativeName>
        <fullName evidence="12">Seryl-tRNA synthetase</fullName>
        <shortName evidence="12">SerRS</shortName>
    </alternativeName>
    <alternativeName>
        <fullName evidence="12">Seryl-tRNA(Ser/Sec) synthetase</fullName>
    </alternativeName>
</protein>
<dbReference type="EC" id="6.1.1.11" evidence="12"/>
<dbReference type="EMBL" id="BMZG01000007">
    <property type="protein sequence ID" value="GHA74378.1"/>
    <property type="molecule type" value="Genomic_DNA"/>
</dbReference>
<comment type="function">
    <text evidence="12">Catalyzes the attachment of serine to tRNA(Ser). Is also able to aminoacylate tRNA(Sec) with serine, to form the misacylated tRNA L-seryl-tRNA(Sec), which will be further converted into selenocysteinyl-tRNA(Sec).</text>
</comment>
<sequence>MLDIQLLRKDLQATAARLKARGFELNTTVFNDLETQRKAIQVRTEELQSQRNRLSKEIGNRKAKKESIDDIMADVAGIGEELKASSARLDEIQLTLSDILMRTPNLPHASVPVGHDESGNVEVSRWGTPKTYDFDIQDHVSLGEALGGLDLNAASKVVGSRFIFLRGSVAKLHRALAQMMLDTQTEQHGYVECYTPYIVNSESLLGTGQLPKFKDDMFWVGKGGGEDQRELYLISTSEIPLTNTVRDTIVSAGDLPIKLTAHTPCFRSEAGSAGRDTRGLIRQHQFDKVEMVQIVHPEKSYETLEEMRGHAEKILQLLELPYRVVALCTGDMGFSSAKTYDLEVWIPSQNAYREISSVSNCESFQARRMQARFRNADDKIELVHTLNGSGLAVGRALAALVENHQQADGSVHIPAALQPYMGGKKVLNFA</sequence>
<evidence type="ECO:0000256" key="14">
    <source>
        <dbReference type="PIRSR" id="PIRSR001529-2"/>
    </source>
</evidence>
<dbReference type="UniPathway" id="UPA00906">
    <property type="reaction ID" value="UER00895"/>
</dbReference>
<dbReference type="PIRSF" id="PIRSF001529">
    <property type="entry name" value="Ser-tRNA-synth_IIa"/>
    <property type="match status" value="1"/>
</dbReference>
<evidence type="ECO:0000256" key="1">
    <source>
        <dbReference type="ARBA" id="ARBA00004496"/>
    </source>
</evidence>
<dbReference type="NCBIfam" id="TIGR00414">
    <property type="entry name" value="serS"/>
    <property type="match status" value="1"/>
</dbReference>
<dbReference type="InterPro" id="IPR015866">
    <property type="entry name" value="Ser-tRNA-synth_1_N"/>
</dbReference>
<dbReference type="Gene3D" id="3.30.930.10">
    <property type="entry name" value="Bira Bifunctional Protein, Domain 2"/>
    <property type="match status" value="1"/>
</dbReference>
<feature type="binding site" evidence="12">
    <location>
        <begin position="236"/>
        <end position="238"/>
    </location>
    <ligand>
        <name>L-serine</name>
        <dbReference type="ChEBI" id="CHEBI:33384"/>
    </ligand>
</feature>
<evidence type="ECO:0000256" key="13">
    <source>
        <dbReference type="PIRSR" id="PIRSR001529-1"/>
    </source>
</evidence>
<dbReference type="HAMAP" id="MF_00176">
    <property type="entry name" value="Ser_tRNA_synth_type1"/>
    <property type="match status" value="1"/>
</dbReference>
<dbReference type="Pfam" id="PF00587">
    <property type="entry name" value="tRNA-synt_2b"/>
    <property type="match status" value="1"/>
</dbReference>
<evidence type="ECO:0000256" key="10">
    <source>
        <dbReference type="ARBA" id="ARBA00047929"/>
    </source>
</evidence>
<feature type="binding site" evidence="12 14">
    <location>
        <begin position="267"/>
        <end position="269"/>
    </location>
    <ligand>
        <name>ATP</name>
        <dbReference type="ChEBI" id="CHEBI:30616"/>
    </ligand>
</feature>
<evidence type="ECO:0000256" key="3">
    <source>
        <dbReference type="ARBA" id="ARBA00010728"/>
    </source>
</evidence>
<dbReference type="InterPro" id="IPR006195">
    <property type="entry name" value="aa-tRNA-synth_II"/>
</dbReference>
<evidence type="ECO:0000256" key="15">
    <source>
        <dbReference type="SAM" id="Coils"/>
    </source>
</evidence>
<keyword evidence="8 12" id="KW-0648">Protein biosynthesis</keyword>
<dbReference type="InterPro" id="IPR033729">
    <property type="entry name" value="SerRS_core"/>
</dbReference>
<evidence type="ECO:0000256" key="12">
    <source>
        <dbReference type="HAMAP-Rule" id="MF_00176"/>
    </source>
</evidence>
<evidence type="ECO:0000256" key="5">
    <source>
        <dbReference type="ARBA" id="ARBA00022598"/>
    </source>
</evidence>
<comment type="domain">
    <text evidence="12">Consists of two distinct domains, a catalytic core and a N-terminal extension that is involved in tRNA binding.</text>
</comment>
<dbReference type="InterPro" id="IPR002314">
    <property type="entry name" value="aa-tRNA-synt_IIb"/>
</dbReference>
<comment type="subunit">
    <text evidence="12">Homodimer. The tRNA molecule binds across the dimer.</text>
</comment>
<comment type="pathway">
    <text evidence="2 12">Aminoacyl-tRNA biosynthesis; selenocysteinyl-tRNA(Sec) biosynthesis; L-seryl-tRNA(Sec) from L-serine and tRNA(Sec): step 1/1.</text>
</comment>